<evidence type="ECO:0000259" key="5">
    <source>
        <dbReference type="PROSITE" id="PS50977"/>
    </source>
</evidence>
<evidence type="ECO:0000256" key="1">
    <source>
        <dbReference type="ARBA" id="ARBA00023015"/>
    </source>
</evidence>
<dbReference type="SUPFAM" id="SSF48498">
    <property type="entry name" value="Tetracyclin repressor-like, C-terminal domain"/>
    <property type="match status" value="1"/>
</dbReference>
<keyword evidence="7" id="KW-1185">Reference proteome</keyword>
<feature type="DNA-binding region" description="H-T-H motif" evidence="4">
    <location>
        <begin position="42"/>
        <end position="61"/>
    </location>
</feature>
<evidence type="ECO:0000256" key="3">
    <source>
        <dbReference type="ARBA" id="ARBA00023163"/>
    </source>
</evidence>
<keyword evidence="2 4" id="KW-0238">DNA-binding</keyword>
<dbReference type="InterPro" id="IPR009057">
    <property type="entry name" value="Homeodomain-like_sf"/>
</dbReference>
<protein>
    <submittedName>
        <fullName evidence="6">AcrR family transcriptional regulator</fullName>
    </submittedName>
</protein>
<dbReference type="AlphaFoldDB" id="A0A7W7WWH7"/>
<dbReference type="EMBL" id="JACHJS010000001">
    <property type="protein sequence ID" value="MBB4966394.1"/>
    <property type="molecule type" value="Genomic_DNA"/>
</dbReference>
<dbReference type="PANTHER" id="PTHR30055">
    <property type="entry name" value="HTH-TYPE TRANSCRIPTIONAL REGULATOR RUTR"/>
    <property type="match status" value="1"/>
</dbReference>
<dbReference type="RefSeq" id="WP_184670355.1">
    <property type="nucleotide sequence ID" value="NZ_BAABAI010000026.1"/>
</dbReference>
<proteinExistence type="predicted"/>
<dbReference type="Gene3D" id="1.10.10.60">
    <property type="entry name" value="Homeodomain-like"/>
    <property type="match status" value="1"/>
</dbReference>
<dbReference type="PANTHER" id="PTHR30055:SF151">
    <property type="entry name" value="TRANSCRIPTIONAL REGULATORY PROTEIN"/>
    <property type="match status" value="1"/>
</dbReference>
<evidence type="ECO:0000256" key="2">
    <source>
        <dbReference type="ARBA" id="ARBA00023125"/>
    </source>
</evidence>
<evidence type="ECO:0000313" key="7">
    <source>
        <dbReference type="Proteomes" id="UP000542674"/>
    </source>
</evidence>
<reference evidence="6 7" key="1">
    <citation type="submission" date="2020-08" db="EMBL/GenBank/DDBJ databases">
        <title>Sequencing the genomes of 1000 actinobacteria strains.</title>
        <authorList>
            <person name="Klenk H.-P."/>
        </authorList>
    </citation>
    <scope>NUCLEOTIDE SEQUENCE [LARGE SCALE GENOMIC DNA]</scope>
    <source>
        <strain evidence="6 7">DSM 45084</strain>
    </source>
</reference>
<dbReference type="InterPro" id="IPR050109">
    <property type="entry name" value="HTH-type_TetR-like_transc_reg"/>
</dbReference>
<comment type="caution">
    <text evidence="6">The sequence shown here is derived from an EMBL/GenBank/DDBJ whole genome shotgun (WGS) entry which is preliminary data.</text>
</comment>
<dbReference type="Pfam" id="PF02909">
    <property type="entry name" value="TetR_C_1"/>
    <property type="match status" value="1"/>
</dbReference>
<keyword evidence="3" id="KW-0804">Transcription</keyword>
<evidence type="ECO:0000313" key="6">
    <source>
        <dbReference type="EMBL" id="MBB4966394.1"/>
    </source>
</evidence>
<dbReference type="InterPro" id="IPR036271">
    <property type="entry name" value="Tet_transcr_reg_TetR-rel_C_sf"/>
</dbReference>
<dbReference type="GO" id="GO:0045892">
    <property type="term" value="P:negative regulation of DNA-templated transcription"/>
    <property type="evidence" value="ECO:0007669"/>
    <property type="project" value="InterPro"/>
</dbReference>
<evidence type="ECO:0000256" key="4">
    <source>
        <dbReference type="PROSITE-ProRule" id="PRU00335"/>
    </source>
</evidence>
<dbReference type="SUPFAM" id="SSF46689">
    <property type="entry name" value="Homeodomain-like"/>
    <property type="match status" value="1"/>
</dbReference>
<gene>
    <name evidence="6" type="ORF">F4559_003753</name>
</gene>
<dbReference type="PROSITE" id="PS50977">
    <property type="entry name" value="HTH_TETR_2"/>
    <property type="match status" value="1"/>
</dbReference>
<dbReference type="Proteomes" id="UP000542674">
    <property type="component" value="Unassembled WGS sequence"/>
</dbReference>
<sequence length="272" mass="29912">MAQEDLAVDLLWGDGGGPGLNVGRIVRAAVEVADESGLDGLSMRKVAERLGYTAMSLYRHVPGRDHLVDLMRDAVLAESAGPLPEGDWRAGLTACARRMWEVHRRHPWLAQVRGPRRLPGPNGIVAYERMLAVLAGTALAPAEVVAAAGLVGRFVEAEALVLLETVEAERASGVDHERWWGARHSLYAHLDRYPTLSALWRDGGFDDPLDTFGFGLARVLDGIELLIKQRDEKRDETCRTCGGPVEQPASGRPRAYCSRACQQRAYRRRRSG</sequence>
<dbReference type="GO" id="GO:0000976">
    <property type="term" value="F:transcription cis-regulatory region binding"/>
    <property type="evidence" value="ECO:0007669"/>
    <property type="project" value="TreeGrafter"/>
</dbReference>
<feature type="domain" description="HTH tetR-type" evidence="5">
    <location>
        <begin position="19"/>
        <end position="79"/>
    </location>
</feature>
<dbReference type="InterPro" id="IPR004111">
    <property type="entry name" value="Repressor_TetR_C"/>
</dbReference>
<organism evidence="6 7">
    <name type="scientific">Saccharothrix violaceirubra</name>
    <dbReference type="NCBI Taxonomy" id="413306"/>
    <lineage>
        <taxon>Bacteria</taxon>
        <taxon>Bacillati</taxon>
        <taxon>Actinomycetota</taxon>
        <taxon>Actinomycetes</taxon>
        <taxon>Pseudonocardiales</taxon>
        <taxon>Pseudonocardiaceae</taxon>
        <taxon>Saccharothrix</taxon>
    </lineage>
</organism>
<dbReference type="Gene3D" id="1.10.357.10">
    <property type="entry name" value="Tetracycline Repressor, domain 2"/>
    <property type="match status" value="1"/>
</dbReference>
<name>A0A7W7WWH7_9PSEU</name>
<accession>A0A7W7WWH7</accession>
<dbReference type="Pfam" id="PF00440">
    <property type="entry name" value="TetR_N"/>
    <property type="match status" value="1"/>
</dbReference>
<keyword evidence="1" id="KW-0805">Transcription regulation</keyword>
<dbReference type="GO" id="GO:0003700">
    <property type="term" value="F:DNA-binding transcription factor activity"/>
    <property type="evidence" value="ECO:0007669"/>
    <property type="project" value="TreeGrafter"/>
</dbReference>
<dbReference type="InterPro" id="IPR001647">
    <property type="entry name" value="HTH_TetR"/>
</dbReference>